<dbReference type="GO" id="GO:0098552">
    <property type="term" value="C:side of membrane"/>
    <property type="evidence" value="ECO:0007669"/>
    <property type="project" value="UniProtKB-KW"/>
</dbReference>
<evidence type="ECO:0000256" key="11">
    <source>
        <dbReference type="RuleBase" id="RU003518"/>
    </source>
</evidence>
<evidence type="ECO:0000256" key="3">
    <source>
        <dbReference type="ARBA" id="ARBA00022475"/>
    </source>
</evidence>
<dbReference type="GO" id="GO:0009966">
    <property type="term" value="P:regulation of signal transduction"/>
    <property type="evidence" value="ECO:0007669"/>
    <property type="project" value="InterPro"/>
</dbReference>
<protein>
    <recommendedName>
        <fullName evidence="16">Glypican-6</fullName>
    </recommendedName>
</protein>
<organism evidence="14 15">
    <name type="scientific">Owenia fusiformis</name>
    <name type="common">Polychaete worm</name>
    <dbReference type="NCBI Taxonomy" id="6347"/>
    <lineage>
        <taxon>Eukaryota</taxon>
        <taxon>Metazoa</taxon>
        <taxon>Spiralia</taxon>
        <taxon>Lophotrochozoa</taxon>
        <taxon>Annelida</taxon>
        <taxon>Polychaeta</taxon>
        <taxon>Sedentaria</taxon>
        <taxon>Canalipalpata</taxon>
        <taxon>Sabellida</taxon>
        <taxon>Oweniida</taxon>
        <taxon>Oweniidae</taxon>
        <taxon>Owenia</taxon>
    </lineage>
</organism>
<name>A0A8S4NJA9_OWEFU</name>
<dbReference type="GO" id="GO:0005576">
    <property type="term" value="C:extracellular region"/>
    <property type="evidence" value="ECO:0007669"/>
    <property type="project" value="TreeGrafter"/>
</dbReference>
<feature type="signal peptide" evidence="13">
    <location>
        <begin position="1"/>
        <end position="26"/>
    </location>
</feature>
<gene>
    <name evidence="14" type="ORF">OFUS_LOCUS7853</name>
</gene>
<keyword evidence="7 12" id="KW-0472">Membrane</keyword>
<dbReference type="PANTHER" id="PTHR10822:SF30">
    <property type="entry name" value="DALLY-LIKE, ISOFORM A"/>
    <property type="match status" value="1"/>
</dbReference>
<keyword evidence="5 13" id="KW-0732">Signal</keyword>
<evidence type="ECO:0000256" key="1">
    <source>
        <dbReference type="ARBA" id="ARBA00004609"/>
    </source>
</evidence>
<dbReference type="GO" id="GO:0009986">
    <property type="term" value="C:cell surface"/>
    <property type="evidence" value="ECO:0007669"/>
    <property type="project" value="TreeGrafter"/>
</dbReference>
<evidence type="ECO:0000256" key="7">
    <source>
        <dbReference type="ARBA" id="ARBA00023136"/>
    </source>
</evidence>
<evidence type="ECO:0000256" key="9">
    <source>
        <dbReference type="ARBA" id="ARBA00023207"/>
    </source>
</evidence>
<sequence length="610" mass="68368">MAAMDSVTFKNILVLLSCALVCVVGGDDMRCNHVATSYYDLGLNRKDVPAIAVQGEHLQICPQGYTCCTRQMEDNLAKKSEEVFNKAMADTLSVIRTSFISRAAKFDEFFSQLIDNSYRDLHSMFTTTYGLLYQQDSEVFKNLFTDLKAYYHGTDHNLSDLLDRFFETLLQKVFVLMNQQYKVDSKYLMCVTEHMDQLAPFGDVPAKLTIQIRRAFLAARTFVQGLKVGRNVILDTARLLPSGSCKKAVTKMLHCPYCRGMPSVKPCNDYCVNVMKGCLAHYAELDRSWNKYIDAMYKVAERLEGPFNIEAVVDPLDVKISEAIMNLQENSADINDKVASGCGELELDNSRKKRDTTEDAIITDKEKRGTRNKNFMRNKDAHVRPTTAAGTNLDTLVRGIKKKIEDAKKFFSNMPYAICNDEMLAAPPSNKDECWNGMEQARYQPEIVLDGLVNQNNNPEVDVDVTRPHSIIQQQILQLKTVEQKLKAAANGIEVDYMDIDDEIGASGSGSHGGSGSGGGYTYGSGDGGKDEIYVVVSPTTPPRKTLPPIKRPNSATYMSVTVLTIILPIFTVLLNRQWWNRKIKQIAKVEDGIIHRREWLSSQGGDTRP</sequence>
<dbReference type="GO" id="GO:1905475">
    <property type="term" value="P:regulation of protein localization to membrane"/>
    <property type="evidence" value="ECO:0007669"/>
    <property type="project" value="TreeGrafter"/>
</dbReference>
<dbReference type="InterPro" id="IPR001863">
    <property type="entry name" value="Glypican"/>
</dbReference>
<evidence type="ECO:0000313" key="14">
    <source>
        <dbReference type="EMBL" id="CAH1781255.1"/>
    </source>
</evidence>
<dbReference type="OrthoDB" id="10010764at2759"/>
<keyword evidence="6" id="KW-0654">Proteoglycan</keyword>
<dbReference type="InterPro" id="IPR019803">
    <property type="entry name" value="Glypican_CS"/>
</dbReference>
<evidence type="ECO:0000256" key="6">
    <source>
        <dbReference type="ARBA" id="ARBA00022974"/>
    </source>
</evidence>
<reference evidence="14" key="1">
    <citation type="submission" date="2022-03" db="EMBL/GenBank/DDBJ databases">
        <authorList>
            <person name="Martin C."/>
        </authorList>
    </citation>
    <scope>NUCLEOTIDE SEQUENCE</scope>
</reference>
<dbReference type="GO" id="GO:0005886">
    <property type="term" value="C:plasma membrane"/>
    <property type="evidence" value="ECO:0007669"/>
    <property type="project" value="UniProtKB-SubCell"/>
</dbReference>
<keyword evidence="10" id="KW-0449">Lipoprotein</keyword>
<evidence type="ECO:0008006" key="16">
    <source>
        <dbReference type="Google" id="ProtNLM"/>
    </source>
</evidence>
<dbReference type="PROSITE" id="PS01207">
    <property type="entry name" value="GLYPICAN"/>
    <property type="match status" value="1"/>
</dbReference>
<keyword evidence="3" id="KW-1003">Cell membrane</keyword>
<proteinExistence type="inferred from homology"/>
<dbReference type="GO" id="GO:0045202">
    <property type="term" value="C:synapse"/>
    <property type="evidence" value="ECO:0007669"/>
    <property type="project" value="TreeGrafter"/>
</dbReference>
<keyword evidence="12" id="KW-0812">Transmembrane</keyword>
<evidence type="ECO:0000256" key="12">
    <source>
        <dbReference type="SAM" id="Phobius"/>
    </source>
</evidence>
<accession>A0A8S4NJA9</accession>
<dbReference type="EMBL" id="CAIIXF020000004">
    <property type="protein sequence ID" value="CAH1781255.1"/>
    <property type="molecule type" value="Genomic_DNA"/>
</dbReference>
<evidence type="ECO:0000313" key="15">
    <source>
        <dbReference type="Proteomes" id="UP000749559"/>
    </source>
</evidence>
<keyword evidence="12" id="KW-1133">Transmembrane helix</keyword>
<evidence type="ECO:0000256" key="13">
    <source>
        <dbReference type="SAM" id="SignalP"/>
    </source>
</evidence>
<dbReference type="Pfam" id="PF01153">
    <property type="entry name" value="Glypican"/>
    <property type="match status" value="1"/>
</dbReference>
<feature type="transmembrane region" description="Helical" evidence="12">
    <location>
        <begin position="556"/>
        <end position="575"/>
    </location>
</feature>
<evidence type="ECO:0000256" key="2">
    <source>
        <dbReference type="ARBA" id="ARBA00010260"/>
    </source>
</evidence>
<evidence type="ECO:0000256" key="8">
    <source>
        <dbReference type="ARBA" id="ARBA00023180"/>
    </source>
</evidence>
<dbReference type="GO" id="GO:0016477">
    <property type="term" value="P:cell migration"/>
    <property type="evidence" value="ECO:0007669"/>
    <property type="project" value="TreeGrafter"/>
</dbReference>
<keyword evidence="9" id="KW-0357">Heparan sulfate</keyword>
<feature type="chain" id="PRO_5035904334" description="Glypican-6" evidence="13">
    <location>
        <begin position="27"/>
        <end position="610"/>
    </location>
</feature>
<dbReference type="Proteomes" id="UP000749559">
    <property type="component" value="Unassembled WGS sequence"/>
</dbReference>
<dbReference type="PANTHER" id="PTHR10822">
    <property type="entry name" value="GLYPICAN"/>
    <property type="match status" value="1"/>
</dbReference>
<dbReference type="AlphaFoldDB" id="A0A8S4NJA9"/>
<keyword evidence="4" id="KW-0336">GPI-anchor</keyword>
<evidence type="ECO:0000256" key="4">
    <source>
        <dbReference type="ARBA" id="ARBA00022622"/>
    </source>
</evidence>
<comment type="similarity">
    <text evidence="2 11">Belongs to the glypican family.</text>
</comment>
<comment type="subcellular location">
    <subcellularLocation>
        <location evidence="1">Cell membrane</location>
        <topology evidence="1">Lipid-anchor</topology>
        <topology evidence="1">GPI-anchor</topology>
    </subcellularLocation>
</comment>
<comment type="caution">
    <text evidence="14">The sequence shown here is derived from an EMBL/GenBank/DDBJ whole genome shotgun (WGS) entry which is preliminary data.</text>
</comment>
<evidence type="ECO:0000256" key="10">
    <source>
        <dbReference type="ARBA" id="ARBA00023288"/>
    </source>
</evidence>
<keyword evidence="15" id="KW-1185">Reference proteome</keyword>
<evidence type="ECO:0000256" key="5">
    <source>
        <dbReference type="ARBA" id="ARBA00022729"/>
    </source>
</evidence>
<keyword evidence="8" id="KW-0325">Glycoprotein</keyword>